<dbReference type="Pfam" id="PF00895">
    <property type="entry name" value="ATP-synt_8"/>
    <property type="match status" value="1"/>
</dbReference>
<dbReference type="RefSeq" id="YP_004021512.1">
    <property type="nucleotide sequence ID" value="NC_014687.1"/>
</dbReference>
<geneLocation type="mitochondrion" evidence="13"/>
<evidence type="ECO:0000256" key="10">
    <source>
        <dbReference type="ARBA" id="ARBA00023128"/>
    </source>
</evidence>
<sequence length="52" mass="5967">MPQMAPLMWLNIMMTALLVIFSLALMSYFSSKTINLSAKNCLTAVDNNKWLW</sequence>
<comment type="similarity">
    <text evidence="2 12">Belongs to the ATPase protein 8 family.</text>
</comment>
<evidence type="ECO:0000256" key="9">
    <source>
        <dbReference type="ARBA" id="ARBA00023065"/>
    </source>
</evidence>
<dbReference type="GO" id="GO:0015986">
    <property type="term" value="P:proton motive force-driven ATP synthesis"/>
    <property type="evidence" value="ECO:0007669"/>
    <property type="project" value="InterPro"/>
</dbReference>
<dbReference type="EMBL" id="AB539699">
    <property type="protein sequence ID" value="BAJ23200.1"/>
    <property type="molecule type" value="Genomic_DNA"/>
</dbReference>
<evidence type="ECO:0000256" key="11">
    <source>
        <dbReference type="ARBA" id="ARBA00023136"/>
    </source>
</evidence>
<evidence type="ECO:0000256" key="5">
    <source>
        <dbReference type="ARBA" id="ARBA00022547"/>
    </source>
</evidence>
<dbReference type="InterPro" id="IPR001421">
    <property type="entry name" value="ATP8_metazoa"/>
</dbReference>
<keyword evidence="7 12" id="KW-0375">Hydrogen ion transport</keyword>
<keyword evidence="11" id="KW-0472">Membrane</keyword>
<dbReference type="GeneID" id="9978307"/>
<reference evidence="13" key="1">
    <citation type="journal article" date="2010" name="Mitochondrial DNA">
        <title>The complete mitochondrial genome of Caprella scaura (Crustacea, Amphipoda, Caprellidea), with emphasis on the unique gene order pattern and duplicated control region.</title>
        <authorList>
            <person name="Ito A."/>
            <person name="Aoki M.N."/>
            <person name="Yokobori S."/>
            <person name="Wada H."/>
        </authorList>
    </citation>
    <scope>NUCLEOTIDE SEQUENCE</scope>
</reference>
<keyword evidence="4 12" id="KW-0813">Transport</keyword>
<protein>
    <recommendedName>
        <fullName evidence="12">ATP synthase complex subunit 8</fullName>
    </recommendedName>
</protein>
<dbReference type="AlphaFoldDB" id="E2RVM6"/>
<evidence type="ECO:0000256" key="3">
    <source>
        <dbReference type="ARBA" id="ARBA00011291"/>
    </source>
</evidence>
<dbReference type="CTD" id="4509"/>
<keyword evidence="5 12" id="KW-0138">CF(0)</keyword>
<dbReference type="GO" id="GO:0015078">
    <property type="term" value="F:proton transmembrane transporter activity"/>
    <property type="evidence" value="ECO:0007669"/>
    <property type="project" value="InterPro"/>
</dbReference>
<evidence type="ECO:0000256" key="4">
    <source>
        <dbReference type="ARBA" id="ARBA00022448"/>
    </source>
</evidence>
<dbReference type="GO" id="GO:0031966">
    <property type="term" value="C:mitochondrial membrane"/>
    <property type="evidence" value="ECO:0007669"/>
    <property type="project" value="UniProtKB-SubCell"/>
</dbReference>
<keyword evidence="9 12" id="KW-0406">Ion transport</keyword>
<evidence type="ECO:0000313" key="13">
    <source>
        <dbReference type="EMBL" id="BAJ23200.1"/>
    </source>
</evidence>
<keyword evidence="6 12" id="KW-0812">Transmembrane</keyword>
<evidence type="ECO:0000256" key="7">
    <source>
        <dbReference type="ARBA" id="ARBA00022781"/>
    </source>
</evidence>
<evidence type="ECO:0000256" key="8">
    <source>
        <dbReference type="ARBA" id="ARBA00022989"/>
    </source>
</evidence>
<keyword evidence="10 12" id="KW-0496">Mitochondrion</keyword>
<gene>
    <name evidence="13" type="primary">ATP8</name>
</gene>
<evidence type="ECO:0000256" key="1">
    <source>
        <dbReference type="ARBA" id="ARBA00004304"/>
    </source>
</evidence>
<evidence type="ECO:0000256" key="12">
    <source>
        <dbReference type="RuleBase" id="RU003661"/>
    </source>
</evidence>
<evidence type="ECO:0000256" key="2">
    <source>
        <dbReference type="ARBA" id="ARBA00008892"/>
    </source>
</evidence>
<proteinExistence type="inferred from homology"/>
<comment type="subunit">
    <text evidence="3">F-type ATPases have 2 components, CF(1) - the catalytic core - and CF(0) - the membrane proton channel.</text>
</comment>
<accession>E2RVM6</accession>
<evidence type="ECO:0000256" key="6">
    <source>
        <dbReference type="ARBA" id="ARBA00022692"/>
    </source>
</evidence>
<dbReference type="GO" id="GO:0045259">
    <property type="term" value="C:proton-transporting ATP synthase complex"/>
    <property type="evidence" value="ECO:0007669"/>
    <property type="project" value="UniProtKB-KW"/>
</dbReference>
<keyword evidence="8" id="KW-1133">Transmembrane helix</keyword>
<comment type="subcellular location">
    <subcellularLocation>
        <location evidence="1 12">Mitochondrion membrane</location>
        <topology evidence="1 12">Single-pass membrane protein</topology>
    </subcellularLocation>
</comment>
<organism evidence="13">
    <name type="scientific">Caprella scaura</name>
    <dbReference type="NCBI Taxonomy" id="703580"/>
    <lineage>
        <taxon>Eukaryota</taxon>
        <taxon>Metazoa</taxon>
        <taxon>Ecdysozoa</taxon>
        <taxon>Arthropoda</taxon>
        <taxon>Crustacea</taxon>
        <taxon>Multicrustacea</taxon>
        <taxon>Malacostraca</taxon>
        <taxon>Eumalacostraca</taxon>
        <taxon>Peracarida</taxon>
        <taxon>Amphipoda</taxon>
        <taxon>Senticaudata</taxon>
        <taxon>Corophiida</taxon>
        <taxon>Caprellidira</taxon>
        <taxon>Caprelloidea</taxon>
        <taxon>Caprellidae</taxon>
        <taxon>Caprella</taxon>
    </lineage>
</organism>
<name>E2RVM6_9CRUS</name>